<name>A0A5C2S4U4_9APHY</name>
<dbReference type="Proteomes" id="UP000313359">
    <property type="component" value="Unassembled WGS sequence"/>
</dbReference>
<keyword evidence="1" id="KW-0677">Repeat</keyword>
<keyword evidence="4" id="KW-1185">Reference proteome</keyword>
<evidence type="ECO:0000313" key="4">
    <source>
        <dbReference type="Proteomes" id="UP000313359"/>
    </source>
</evidence>
<evidence type="ECO:0000313" key="3">
    <source>
        <dbReference type="EMBL" id="RPD58715.1"/>
    </source>
</evidence>
<dbReference type="EMBL" id="ML122273">
    <property type="protein sequence ID" value="RPD58715.1"/>
    <property type="molecule type" value="Genomic_DNA"/>
</dbReference>
<evidence type="ECO:0000256" key="1">
    <source>
        <dbReference type="ARBA" id="ARBA00022737"/>
    </source>
</evidence>
<accession>A0A5C2S4U4</accession>
<feature type="domain" description="Nephrocystin 3-like N-terminal" evidence="2">
    <location>
        <begin position="240"/>
        <end position="364"/>
    </location>
</feature>
<dbReference type="PANTHER" id="PTHR10039:SF16">
    <property type="entry name" value="GPI INOSITOL-DEACYLASE"/>
    <property type="match status" value="1"/>
</dbReference>
<organism evidence="3 4">
    <name type="scientific">Lentinus tigrinus ALCF2SS1-6</name>
    <dbReference type="NCBI Taxonomy" id="1328759"/>
    <lineage>
        <taxon>Eukaryota</taxon>
        <taxon>Fungi</taxon>
        <taxon>Dikarya</taxon>
        <taxon>Basidiomycota</taxon>
        <taxon>Agaricomycotina</taxon>
        <taxon>Agaricomycetes</taxon>
        <taxon>Polyporales</taxon>
        <taxon>Polyporaceae</taxon>
        <taxon>Lentinus</taxon>
    </lineage>
</organism>
<dbReference type="OrthoDB" id="3228837at2759"/>
<dbReference type="Pfam" id="PF24883">
    <property type="entry name" value="NPHP3_N"/>
    <property type="match status" value="1"/>
</dbReference>
<dbReference type="AlphaFoldDB" id="A0A5C2S4U4"/>
<sequence length="639" mass="72021">MNRFKNNISSGTRKVVDSIVDNTVTILKTGRDAVNAAPVPGLTVAVDLLVVILEKVKAAQTNQEEARILCEWMCILSEAVIAAGNAISGGLREFKKDSLVREKIEKGLAASPELADRVDGLQRELKSIRDTAKDRRGDGEVPGKLPGQMAMEAHVKGIISMVEDSEKEAEQERIRAREADKNAEEERIINSIPRVDEAHYRSAANTMKARFQPGTRAKVFEALREWEDGQADQVRAPPRLHERGTLGASFFFTRGVQELNSPRKFFSTIASQLARSQPALRIPVVDATREHLKVAVLQQLEHEFEDLIMKPIASLSPSHSPIFIVVDALECTEEGSELVPTLLRLLLSCAARPESRIRVFLTSRPVPHYIHNVFSRAELRDHISTVSIQTFRISVDHDIRLLIKTRLHEDESSRAWCEGNPSIVPTLVAKSDGLFVYARTAVDFILGDLGDSTFLDERYSIILTVDRSKFGLAPLDSLYHTVLEGVFPPRDRFPEMKARLNRVLGYLVTLQEAGKVSPRTVELLTRMSSSESIPILNRLRSVIFFERNNPQSPFRIVHATFREFLVDSSRAGEKFYVNMELVHEQLADDCWRTIVRDIEEAERSLQFGGLWLDELRNAHVQFHRALQAFAFEIGHDLKE</sequence>
<protein>
    <recommendedName>
        <fullName evidence="2">Nephrocystin 3-like N-terminal domain-containing protein</fullName>
    </recommendedName>
</protein>
<evidence type="ECO:0000259" key="2">
    <source>
        <dbReference type="Pfam" id="PF24883"/>
    </source>
</evidence>
<dbReference type="PANTHER" id="PTHR10039">
    <property type="entry name" value="AMELOGENIN"/>
    <property type="match status" value="1"/>
</dbReference>
<dbReference type="STRING" id="1328759.A0A5C2S4U4"/>
<proteinExistence type="predicted"/>
<reference evidence="3" key="1">
    <citation type="journal article" date="2018" name="Genome Biol. Evol.">
        <title>Genomics and development of Lentinus tigrinus, a white-rot wood-decaying mushroom with dimorphic fruiting bodies.</title>
        <authorList>
            <person name="Wu B."/>
            <person name="Xu Z."/>
            <person name="Knudson A."/>
            <person name="Carlson A."/>
            <person name="Chen N."/>
            <person name="Kovaka S."/>
            <person name="LaButti K."/>
            <person name="Lipzen A."/>
            <person name="Pennachio C."/>
            <person name="Riley R."/>
            <person name="Schakwitz W."/>
            <person name="Umezawa K."/>
            <person name="Ohm R.A."/>
            <person name="Grigoriev I.V."/>
            <person name="Nagy L.G."/>
            <person name="Gibbons J."/>
            <person name="Hibbett D."/>
        </authorList>
    </citation>
    <scope>NUCLEOTIDE SEQUENCE [LARGE SCALE GENOMIC DNA]</scope>
    <source>
        <strain evidence="3">ALCF2SS1-6</strain>
    </source>
</reference>
<gene>
    <name evidence="3" type="ORF">L227DRAFT_612489</name>
</gene>
<dbReference type="InterPro" id="IPR056884">
    <property type="entry name" value="NPHP3-like_N"/>
</dbReference>